<evidence type="ECO:0000313" key="2">
    <source>
        <dbReference type="EMBL" id="QHN37825.1"/>
    </source>
</evidence>
<dbReference type="InterPro" id="IPR003779">
    <property type="entry name" value="CMD-like"/>
</dbReference>
<feature type="domain" description="Carboxymuconolactone decarboxylase-like" evidence="1">
    <location>
        <begin position="20"/>
        <end position="101"/>
    </location>
</feature>
<dbReference type="Pfam" id="PF02627">
    <property type="entry name" value="CMD"/>
    <property type="match status" value="1"/>
</dbReference>
<dbReference type="RefSeq" id="WP_005187349.1">
    <property type="nucleotide sequence ID" value="NZ_CP045804.1"/>
</dbReference>
<protein>
    <submittedName>
        <fullName evidence="2">Carboxymuconolactone decarboxylase family protein</fullName>
    </submittedName>
</protein>
<dbReference type="PANTHER" id="PTHR35446">
    <property type="entry name" value="SI:CH211-175M2.5"/>
    <property type="match status" value="1"/>
</dbReference>
<dbReference type="GO" id="GO:0051920">
    <property type="term" value="F:peroxiredoxin activity"/>
    <property type="evidence" value="ECO:0007669"/>
    <property type="project" value="InterPro"/>
</dbReference>
<dbReference type="InterPro" id="IPR029032">
    <property type="entry name" value="AhpD-like"/>
</dbReference>
<dbReference type="EMBL" id="CP045810">
    <property type="protein sequence ID" value="QHN37825.1"/>
    <property type="molecule type" value="Genomic_DNA"/>
</dbReference>
<sequence>MTTPTRPQADRPPFLDKTNPDVFAALGDVAGQVSDACEAAGLDRVDIELLNVAISQRNGCAYCTDLHTRRARKAGADQQLLDALPVWGESALFTDRQRAILDLGLTITSLPSPRRRRRAIRAGRRHLTVDQLAAVEWSAILMNAFNRVSIMSEHPVKRRSTPKNKG</sequence>
<evidence type="ECO:0000259" key="1">
    <source>
        <dbReference type="Pfam" id="PF02627"/>
    </source>
</evidence>
<proteinExistence type="predicted"/>
<reference evidence="2" key="1">
    <citation type="journal article" date="2021" name="Nat. Microbiol.">
        <title>Cocultivation of an ultrasmall environmental parasitic bacterium with lytic ability against bacteria associated with wastewater foams.</title>
        <authorList>
            <person name="Batinovic S."/>
            <person name="Rose J.J.A."/>
            <person name="Ratcliffe J."/>
            <person name="Seviour R.J."/>
            <person name="Petrovski S."/>
        </authorList>
    </citation>
    <scope>NUCLEOTIDE SEQUENCE</scope>
    <source>
        <strain evidence="2">CON44</strain>
    </source>
</reference>
<gene>
    <name evidence="2" type="ORF">GII30_00300</name>
</gene>
<dbReference type="InterPro" id="IPR004675">
    <property type="entry name" value="AhpD_core"/>
</dbReference>
<dbReference type="NCBIfam" id="TIGR00778">
    <property type="entry name" value="ahpD_dom"/>
    <property type="match status" value="1"/>
</dbReference>
<dbReference type="SUPFAM" id="SSF69118">
    <property type="entry name" value="AhpD-like"/>
    <property type="match status" value="1"/>
</dbReference>
<name>A0A857KS75_9ACTN</name>
<dbReference type="Gene3D" id="1.20.1290.10">
    <property type="entry name" value="AhpD-like"/>
    <property type="match status" value="1"/>
</dbReference>
<dbReference type="PANTHER" id="PTHR35446:SF2">
    <property type="entry name" value="CARBOXYMUCONOLACTONE DECARBOXYLASE-LIKE DOMAIN-CONTAINING PROTEIN"/>
    <property type="match status" value="1"/>
</dbReference>
<accession>A0A857KS75</accession>
<dbReference type="AlphaFoldDB" id="A0A857KS75"/>
<organism evidence="2">
    <name type="scientific">Gordonia amarae</name>
    <dbReference type="NCBI Taxonomy" id="36821"/>
    <lineage>
        <taxon>Bacteria</taxon>
        <taxon>Bacillati</taxon>
        <taxon>Actinomycetota</taxon>
        <taxon>Actinomycetes</taxon>
        <taxon>Mycobacteriales</taxon>
        <taxon>Gordoniaceae</taxon>
        <taxon>Gordonia</taxon>
    </lineage>
</organism>